<reference evidence="1 2" key="1">
    <citation type="submission" date="2017-01" db="EMBL/GenBank/DDBJ databases">
        <title>New insights into the genetic diversity of Chromobacterium isolated from tropical freshwater lake.</title>
        <authorList>
            <person name="Santos A.B."/>
            <person name="Nascimento A.M."/>
            <person name="Da Silva P.C."/>
        </authorList>
    </citation>
    <scope>NUCLEOTIDE SEQUENCE [LARGE SCALE GENOMIC DNA]</scope>
    <source>
        <strain evidence="1 2">56AF</strain>
    </source>
</reference>
<evidence type="ECO:0000313" key="2">
    <source>
        <dbReference type="Proteomes" id="UP000239469"/>
    </source>
</evidence>
<proteinExistence type="predicted"/>
<comment type="caution">
    <text evidence="1">The sequence shown here is derived from an EMBL/GenBank/DDBJ whole genome shotgun (WGS) entry which is preliminary data.</text>
</comment>
<protein>
    <submittedName>
        <fullName evidence="1">Uncharacterized protein</fullName>
    </submittedName>
</protein>
<sequence>MIKCFIIIYLIWEVHQYIRDMANRERAVVIINTQYGIIAIGARVLGKAIDRQQGIPIKPYSLANVIDA</sequence>
<organism evidence="1 2">
    <name type="scientific">Chromobacterium amazonense</name>
    <dbReference type="NCBI Taxonomy" id="1382803"/>
    <lineage>
        <taxon>Bacteria</taxon>
        <taxon>Pseudomonadati</taxon>
        <taxon>Pseudomonadota</taxon>
        <taxon>Betaproteobacteria</taxon>
        <taxon>Neisseriales</taxon>
        <taxon>Chromobacteriaceae</taxon>
        <taxon>Chromobacterium</taxon>
    </lineage>
</organism>
<dbReference type="EMBL" id="MTBD01000030">
    <property type="protein sequence ID" value="PRP69581.1"/>
    <property type="molecule type" value="Genomic_DNA"/>
</dbReference>
<name>A0A2S9X1H9_9NEIS</name>
<dbReference type="Proteomes" id="UP000239469">
    <property type="component" value="Unassembled WGS sequence"/>
</dbReference>
<dbReference type="AlphaFoldDB" id="A0A2S9X1H9"/>
<gene>
    <name evidence="1" type="ORF">BUE93_17590</name>
</gene>
<evidence type="ECO:0000313" key="1">
    <source>
        <dbReference type="EMBL" id="PRP69581.1"/>
    </source>
</evidence>
<accession>A0A2S9X1H9</accession>